<reference evidence="1" key="1">
    <citation type="submission" date="2020-10" db="EMBL/GenBank/DDBJ databases">
        <authorList>
            <person name="Castelo-Branco R."/>
            <person name="Eusebio N."/>
            <person name="Adriana R."/>
            <person name="Vieira A."/>
            <person name="Brugerolle De Fraissinette N."/>
            <person name="Rezende De Castro R."/>
            <person name="Schneider M.P."/>
            <person name="Vasconcelos V."/>
            <person name="Leao P.N."/>
        </authorList>
    </citation>
    <scope>NUCLEOTIDE SEQUENCE</scope>
    <source>
        <strain evidence="1">LEGE 11479</strain>
    </source>
</reference>
<protein>
    <submittedName>
        <fullName evidence="1">Uncharacterized protein</fullName>
    </submittedName>
</protein>
<organism evidence="1 2">
    <name type="scientific">Leptolyngbya cf. ectocarpi LEGE 11479</name>
    <dbReference type="NCBI Taxonomy" id="1828722"/>
    <lineage>
        <taxon>Bacteria</taxon>
        <taxon>Bacillati</taxon>
        <taxon>Cyanobacteriota</taxon>
        <taxon>Cyanophyceae</taxon>
        <taxon>Leptolyngbyales</taxon>
        <taxon>Leptolyngbyaceae</taxon>
        <taxon>Leptolyngbya group</taxon>
        <taxon>Leptolyngbya</taxon>
    </lineage>
</organism>
<dbReference type="RefSeq" id="WP_193993121.1">
    <property type="nucleotide sequence ID" value="NZ_JADEXP010000078.1"/>
</dbReference>
<dbReference type="AlphaFoldDB" id="A0A928ZT05"/>
<accession>A0A928ZT05</accession>
<evidence type="ECO:0000313" key="1">
    <source>
        <dbReference type="EMBL" id="MBE9067152.1"/>
    </source>
</evidence>
<dbReference type="EMBL" id="JADEXP010000078">
    <property type="protein sequence ID" value="MBE9067152.1"/>
    <property type="molecule type" value="Genomic_DNA"/>
</dbReference>
<keyword evidence="2" id="KW-1185">Reference proteome</keyword>
<gene>
    <name evidence="1" type="ORF">IQ260_10840</name>
</gene>
<sequence>MASGDLVETVQMARENDLPEHAKSGTLAFIGGVLTAEINRKNIRRALDFLGHRFYGQKLALTYKSGDRQYSIEYRNQEDIDRALETIGQLDSLHVRIYQK</sequence>
<proteinExistence type="predicted"/>
<dbReference type="Proteomes" id="UP000615026">
    <property type="component" value="Unassembled WGS sequence"/>
</dbReference>
<name>A0A928ZT05_LEPEC</name>
<comment type="caution">
    <text evidence="1">The sequence shown here is derived from an EMBL/GenBank/DDBJ whole genome shotgun (WGS) entry which is preliminary data.</text>
</comment>
<evidence type="ECO:0000313" key="2">
    <source>
        <dbReference type="Proteomes" id="UP000615026"/>
    </source>
</evidence>